<dbReference type="InterPro" id="IPR015803">
    <property type="entry name" value="Cys-tRNA-ligase"/>
</dbReference>
<evidence type="ECO:0000256" key="5">
    <source>
        <dbReference type="ARBA" id="ARBA00022598"/>
    </source>
</evidence>
<evidence type="ECO:0000313" key="15">
    <source>
        <dbReference type="Proteomes" id="UP000176405"/>
    </source>
</evidence>
<evidence type="ECO:0000256" key="9">
    <source>
        <dbReference type="ARBA" id="ARBA00022840"/>
    </source>
</evidence>
<reference evidence="14 15" key="1">
    <citation type="journal article" date="2016" name="Nat. Commun.">
        <title>Thousands of microbial genomes shed light on interconnected biogeochemical processes in an aquifer system.</title>
        <authorList>
            <person name="Anantharaman K."/>
            <person name="Brown C.T."/>
            <person name="Hug L.A."/>
            <person name="Sharon I."/>
            <person name="Castelle C.J."/>
            <person name="Probst A.J."/>
            <person name="Thomas B.C."/>
            <person name="Singh A."/>
            <person name="Wilkins M.J."/>
            <person name="Karaoz U."/>
            <person name="Brodie E.L."/>
            <person name="Williams K.H."/>
            <person name="Hubbard S.S."/>
            <person name="Banfield J.F."/>
        </authorList>
    </citation>
    <scope>NUCLEOTIDE SEQUENCE [LARGE SCALE GENOMIC DNA]</scope>
</reference>
<dbReference type="Pfam" id="PF23493">
    <property type="entry name" value="CysS_C"/>
    <property type="match status" value="1"/>
</dbReference>
<keyword evidence="7 12" id="KW-0547">Nucleotide-binding</keyword>
<dbReference type="PANTHER" id="PTHR10890">
    <property type="entry name" value="CYSTEINYL-TRNA SYNTHETASE"/>
    <property type="match status" value="1"/>
</dbReference>
<comment type="subunit">
    <text evidence="3 12">Monomer.</text>
</comment>
<evidence type="ECO:0000256" key="8">
    <source>
        <dbReference type="ARBA" id="ARBA00022833"/>
    </source>
</evidence>
<feature type="domain" description="Cysteinyl-tRNA synthetase class Ia DALR" evidence="13">
    <location>
        <begin position="358"/>
        <end position="408"/>
    </location>
</feature>
<evidence type="ECO:0000256" key="2">
    <source>
        <dbReference type="ARBA" id="ARBA00005594"/>
    </source>
</evidence>
<dbReference type="Pfam" id="PF01406">
    <property type="entry name" value="tRNA-synt_1e"/>
    <property type="match status" value="1"/>
</dbReference>
<dbReference type="NCBIfam" id="TIGR00435">
    <property type="entry name" value="cysS"/>
    <property type="match status" value="1"/>
</dbReference>
<evidence type="ECO:0000256" key="12">
    <source>
        <dbReference type="HAMAP-Rule" id="MF_00041"/>
    </source>
</evidence>
<dbReference type="PRINTS" id="PR00983">
    <property type="entry name" value="TRNASYNTHCYS"/>
</dbReference>
<evidence type="ECO:0000256" key="11">
    <source>
        <dbReference type="ARBA" id="ARBA00023146"/>
    </source>
</evidence>
<proteinExistence type="inferred from homology"/>
<dbReference type="HAMAP" id="MF_00041">
    <property type="entry name" value="Cys_tRNA_synth"/>
    <property type="match status" value="1"/>
</dbReference>
<feature type="binding site" evidence="12">
    <location>
        <position position="287"/>
    </location>
    <ligand>
        <name>ATP</name>
        <dbReference type="ChEBI" id="CHEBI:30616"/>
    </ligand>
</feature>
<dbReference type="InterPro" id="IPR014729">
    <property type="entry name" value="Rossmann-like_a/b/a_fold"/>
</dbReference>
<dbReference type="SMART" id="SM00840">
    <property type="entry name" value="DALR_2"/>
    <property type="match status" value="1"/>
</dbReference>
<keyword evidence="9 12" id="KW-0067">ATP-binding</keyword>
<dbReference type="GO" id="GO:0005524">
    <property type="term" value="F:ATP binding"/>
    <property type="evidence" value="ECO:0007669"/>
    <property type="project" value="UniProtKB-UniRule"/>
</dbReference>
<dbReference type="InterPro" id="IPR015273">
    <property type="entry name" value="Cys-tRNA-synt_Ia_DALR"/>
</dbReference>
<keyword evidence="11 12" id="KW-0030">Aminoacyl-tRNA synthetase</keyword>
<sequence>MKLYNTLTRKIEDFVPLDPPRVGMYACGPTVYHFATIANFRTYITSDILLRTLKANGYEVNYVVNITDVGHLTGDNLGDADIGEDKIEKAAKKEGKTVWDIANFYTNAFLKDFEKLNLIKPNVMPKATDHIKEQIELVKKLEGGGFTYKITDGIYFDTVAFEKKTGKKYGELSTMDEIKEGARVEQNPEKKNPRDFALWKFSEKPGERQMEWESPWGLGFPGWHIECSAMSMKYLGETLDIHGGGEDLRQTHHPNEIAQSEAVTGKLFVRHWVHGAFILVDGKRMGKSLGNAYLVDDLEKRGFDPLVLRYLYLTGNYREIFNFTWESLEAAQNALNNLRDMVRDWEAPKIGCAEYEERFMEAVNNDLNTPQALAIMWELVKSDYPSSAKAESLLKMDKVLGLKLDEYIGKPLEIPAEVQKLVNERENARKAGNFEKSDKLRHEIKKLGFEVEDTPDGPKTKKA</sequence>
<comment type="catalytic activity">
    <reaction evidence="12">
        <text>tRNA(Cys) + L-cysteine + ATP = L-cysteinyl-tRNA(Cys) + AMP + diphosphate</text>
        <dbReference type="Rhea" id="RHEA:17773"/>
        <dbReference type="Rhea" id="RHEA-COMP:9661"/>
        <dbReference type="Rhea" id="RHEA-COMP:9679"/>
        <dbReference type="ChEBI" id="CHEBI:30616"/>
        <dbReference type="ChEBI" id="CHEBI:33019"/>
        <dbReference type="ChEBI" id="CHEBI:35235"/>
        <dbReference type="ChEBI" id="CHEBI:78442"/>
        <dbReference type="ChEBI" id="CHEBI:78517"/>
        <dbReference type="ChEBI" id="CHEBI:456215"/>
        <dbReference type="EC" id="6.1.1.16"/>
    </reaction>
</comment>
<comment type="cofactor">
    <cofactor evidence="12">
        <name>Zn(2+)</name>
        <dbReference type="ChEBI" id="CHEBI:29105"/>
    </cofactor>
    <text evidence="12">Binds 1 zinc ion per subunit.</text>
</comment>
<accession>A0A1F5K7Q9</accession>
<keyword evidence="6 12" id="KW-0479">Metal-binding</keyword>
<keyword evidence="5 12" id="KW-0436">Ligase</keyword>
<dbReference type="InterPro" id="IPR009080">
    <property type="entry name" value="tRNAsynth_Ia_anticodon-bd"/>
</dbReference>
<dbReference type="InterPro" id="IPR024909">
    <property type="entry name" value="Cys-tRNA/MSH_ligase"/>
</dbReference>
<comment type="similarity">
    <text evidence="2 12">Belongs to the class-I aminoacyl-tRNA synthetase family.</text>
</comment>
<feature type="binding site" evidence="12">
    <location>
        <position position="27"/>
    </location>
    <ligand>
        <name>Zn(2+)</name>
        <dbReference type="ChEBI" id="CHEBI:29105"/>
    </ligand>
</feature>
<feature type="binding site" evidence="12">
    <location>
        <position position="227"/>
    </location>
    <ligand>
        <name>Zn(2+)</name>
        <dbReference type="ChEBI" id="CHEBI:29105"/>
    </ligand>
</feature>
<dbReference type="SUPFAM" id="SSF47323">
    <property type="entry name" value="Anticodon-binding domain of a subclass of class I aminoacyl-tRNA synthetases"/>
    <property type="match status" value="1"/>
</dbReference>
<evidence type="ECO:0000256" key="4">
    <source>
        <dbReference type="ARBA" id="ARBA00022490"/>
    </source>
</evidence>
<dbReference type="Gene3D" id="1.20.120.640">
    <property type="entry name" value="Anticodon-binding domain of a subclass of class I aminoacyl-tRNA synthetases"/>
    <property type="match status" value="1"/>
</dbReference>
<dbReference type="GO" id="GO:0005829">
    <property type="term" value="C:cytosol"/>
    <property type="evidence" value="ECO:0007669"/>
    <property type="project" value="TreeGrafter"/>
</dbReference>
<dbReference type="AlphaFoldDB" id="A0A1F5K7Q9"/>
<evidence type="ECO:0000259" key="13">
    <source>
        <dbReference type="SMART" id="SM00840"/>
    </source>
</evidence>
<keyword evidence="4 12" id="KW-0963">Cytoplasm</keyword>
<evidence type="ECO:0000256" key="1">
    <source>
        <dbReference type="ARBA" id="ARBA00004496"/>
    </source>
</evidence>
<dbReference type="CDD" id="cd00672">
    <property type="entry name" value="CysRS_core"/>
    <property type="match status" value="1"/>
</dbReference>
<evidence type="ECO:0000256" key="7">
    <source>
        <dbReference type="ARBA" id="ARBA00022741"/>
    </source>
</evidence>
<dbReference type="EC" id="6.1.1.16" evidence="12"/>
<dbReference type="Proteomes" id="UP000176405">
    <property type="component" value="Unassembled WGS sequence"/>
</dbReference>
<dbReference type="GO" id="GO:0008270">
    <property type="term" value="F:zinc ion binding"/>
    <property type="evidence" value="ECO:0007669"/>
    <property type="project" value="UniProtKB-UniRule"/>
</dbReference>
<feature type="short sequence motif" description="'KMSKS' region" evidence="12">
    <location>
        <begin position="284"/>
        <end position="288"/>
    </location>
</feature>
<protein>
    <recommendedName>
        <fullName evidence="12">Cysteine--tRNA ligase</fullName>
        <ecNumber evidence="12">6.1.1.16</ecNumber>
    </recommendedName>
    <alternativeName>
        <fullName evidence="12">Cysteinyl-tRNA synthetase</fullName>
        <shortName evidence="12">CysRS</shortName>
    </alternativeName>
</protein>
<feature type="binding site" evidence="12">
    <location>
        <position position="252"/>
    </location>
    <ligand>
        <name>Zn(2+)</name>
        <dbReference type="ChEBI" id="CHEBI:29105"/>
    </ligand>
</feature>
<evidence type="ECO:0000313" key="14">
    <source>
        <dbReference type="EMBL" id="OGE36828.1"/>
    </source>
</evidence>
<keyword evidence="8 12" id="KW-0862">Zinc</keyword>
<dbReference type="STRING" id="1797780.A3E45_05130"/>
<comment type="subcellular location">
    <subcellularLocation>
        <location evidence="1 12">Cytoplasm</location>
    </subcellularLocation>
</comment>
<gene>
    <name evidence="12" type="primary">cysS</name>
    <name evidence="14" type="ORF">A3E45_05130</name>
</gene>
<dbReference type="Gene3D" id="3.40.50.620">
    <property type="entry name" value="HUPs"/>
    <property type="match status" value="1"/>
</dbReference>
<name>A0A1F5K7Q9_9BACT</name>
<comment type="caution">
    <text evidence="12">Lacks conserved residue(s) required for the propagation of feature annotation.</text>
</comment>
<evidence type="ECO:0000256" key="10">
    <source>
        <dbReference type="ARBA" id="ARBA00022917"/>
    </source>
</evidence>
<dbReference type="InterPro" id="IPR032678">
    <property type="entry name" value="tRNA-synt_1_cat_dom"/>
</dbReference>
<dbReference type="SUPFAM" id="SSF52374">
    <property type="entry name" value="Nucleotidylyl transferase"/>
    <property type="match status" value="1"/>
</dbReference>
<dbReference type="EMBL" id="MFDH01000008">
    <property type="protein sequence ID" value="OGE36828.1"/>
    <property type="molecule type" value="Genomic_DNA"/>
</dbReference>
<dbReference type="Pfam" id="PF09190">
    <property type="entry name" value="DALR_2"/>
    <property type="match status" value="1"/>
</dbReference>
<evidence type="ECO:0000256" key="3">
    <source>
        <dbReference type="ARBA" id="ARBA00011245"/>
    </source>
</evidence>
<feature type="binding site" evidence="12">
    <location>
        <position position="256"/>
    </location>
    <ligand>
        <name>Zn(2+)</name>
        <dbReference type="ChEBI" id="CHEBI:29105"/>
    </ligand>
</feature>
<dbReference type="InterPro" id="IPR056411">
    <property type="entry name" value="CysS_C"/>
</dbReference>
<dbReference type="PANTHER" id="PTHR10890:SF3">
    <property type="entry name" value="CYSTEINE--TRNA LIGASE, CYTOPLASMIC"/>
    <property type="match status" value="1"/>
</dbReference>
<comment type="caution">
    <text evidence="14">The sequence shown here is derived from an EMBL/GenBank/DDBJ whole genome shotgun (WGS) entry which is preliminary data.</text>
</comment>
<evidence type="ECO:0000256" key="6">
    <source>
        <dbReference type="ARBA" id="ARBA00022723"/>
    </source>
</evidence>
<dbReference type="GO" id="GO:0006423">
    <property type="term" value="P:cysteinyl-tRNA aminoacylation"/>
    <property type="evidence" value="ECO:0007669"/>
    <property type="project" value="UniProtKB-UniRule"/>
</dbReference>
<organism evidence="14 15">
    <name type="scientific">Candidatus Daviesbacteria bacterium RIFCSPHIGHO2_12_FULL_43_11</name>
    <dbReference type="NCBI Taxonomy" id="1797780"/>
    <lineage>
        <taxon>Bacteria</taxon>
        <taxon>Candidatus Daviesiibacteriota</taxon>
    </lineage>
</organism>
<keyword evidence="10 12" id="KW-0648">Protein biosynthesis</keyword>
<dbReference type="GO" id="GO:0004817">
    <property type="term" value="F:cysteine-tRNA ligase activity"/>
    <property type="evidence" value="ECO:0007669"/>
    <property type="project" value="UniProtKB-UniRule"/>
</dbReference>